<protein>
    <submittedName>
        <fullName evidence="1">Uncharacterized protein</fullName>
    </submittedName>
</protein>
<gene>
    <name evidence="1" type="ORF">M378DRAFT_875427</name>
</gene>
<accession>A0A0C2WW43</accession>
<dbReference type="EMBL" id="KN818290">
    <property type="protein sequence ID" value="KIL61021.1"/>
    <property type="molecule type" value="Genomic_DNA"/>
</dbReference>
<evidence type="ECO:0000313" key="2">
    <source>
        <dbReference type="Proteomes" id="UP000054549"/>
    </source>
</evidence>
<reference evidence="1 2" key="1">
    <citation type="submission" date="2014-04" db="EMBL/GenBank/DDBJ databases">
        <title>Evolutionary Origins and Diversification of the Mycorrhizal Mutualists.</title>
        <authorList>
            <consortium name="DOE Joint Genome Institute"/>
            <consortium name="Mycorrhizal Genomics Consortium"/>
            <person name="Kohler A."/>
            <person name="Kuo A."/>
            <person name="Nagy L.G."/>
            <person name="Floudas D."/>
            <person name="Copeland A."/>
            <person name="Barry K.W."/>
            <person name="Cichocki N."/>
            <person name="Veneault-Fourrey C."/>
            <person name="LaButti K."/>
            <person name="Lindquist E.A."/>
            <person name="Lipzen A."/>
            <person name="Lundell T."/>
            <person name="Morin E."/>
            <person name="Murat C."/>
            <person name="Riley R."/>
            <person name="Ohm R."/>
            <person name="Sun H."/>
            <person name="Tunlid A."/>
            <person name="Henrissat B."/>
            <person name="Grigoriev I.V."/>
            <person name="Hibbett D.S."/>
            <person name="Martin F."/>
        </authorList>
    </citation>
    <scope>NUCLEOTIDE SEQUENCE [LARGE SCALE GENOMIC DNA]</scope>
    <source>
        <strain evidence="1 2">Koide BX008</strain>
    </source>
</reference>
<organism evidence="1 2">
    <name type="scientific">Amanita muscaria (strain Koide BX008)</name>
    <dbReference type="NCBI Taxonomy" id="946122"/>
    <lineage>
        <taxon>Eukaryota</taxon>
        <taxon>Fungi</taxon>
        <taxon>Dikarya</taxon>
        <taxon>Basidiomycota</taxon>
        <taxon>Agaricomycotina</taxon>
        <taxon>Agaricomycetes</taxon>
        <taxon>Agaricomycetidae</taxon>
        <taxon>Agaricales</taxon>
        <taxon>Pluteineae</taxon>
        <taxon>Amanitaceae</taxon>
        <taxon>Amanita</taxon>
    </lineage>
</organism>
<sequence>MTVSAVAKCLYSLMSHHPIFERLGGHPLYTWQPAPVQKSRNHVRQCNVEGGRGCVLRLWRSSGYTLVNSGGNRL</sequence>
<proteinExistence type="predicted"/>
<dbReference type="InParanoid" id="A0A0C2WW43"/>
<name>A0A0C2WW43_AMAMK</name>
<dbReference type="HOGENOM" id="CLU_2687309_0_0_1"/>
<dbReference type="AlphaFoldDB" id="A0A0C2WW43"/>
<evidence type="ECO:0000313" key="1">
    <source>
        <dbReference type="EMBL" id="KIL61021.1"/>
    </source>
</evidence>
<dbReference type="Proteomes" id="UP000054549">
    <property type="component" value="Unassembled WGS sequence"/>
</dbReference>
<keyword evidence="2" id="KW-1185">Reference proteome</keyword>